<evidence type="ECO:0000313" key="3">
    <source>
        <dbReference type="EMBL" id="MFB8771324.1"/>
    </source>
</evidence>
<dbReference type="EMBL" id="JAYMRP010000001">
    <property type="protein sequence ID" value="MFB8771324.1"/>
    <property type="molecule type" value="Genomic_DNA"/>
</dbReference>
<proteinExistence type="predicted"/>
<name>A0ABV5E3B0_9ACTN</name>
<dbReference type="Pfam" id="PF07332">
    <property type="entry name" value="Phage_holin_3_6"/>
    <property type="match status" value="1"/>
</dbReference>
<keyword evidence="2" id="KW-1133">Transmembrane helix</keyword>
<feature type="transmembrane region" description="Helical" evidence="2">
    <location>
        <begin position="62"/>
        <end position="85"/>
    </location>
</feature>
<gene>
    <name evidence="3" type="ORF">VSS16_00955</name>
</gene>
<dbReference type="Proteomes" id="UP001585080">
    <property type="component" value="Unassembled WGS sequence"/>
</dbReference>
<feature type="region of interest" description="Disordered" evidence="1">
    <location>
        <begin position="1"/>
        <end position="22"/>
    </location>
</feature>
<evidence type="ECO:0000313" key="4">
    <source>
        <dbReference type="Proteomes" id="UP001585080"/>
    </source>
</evidence>
<reference evidence="3 4" key="1">
    <citation type="submission" date="2024-01" db="EMBL/GenBank/DDBJ databases">
        <title>Genome mining of biosynthetic gene clusters to explore secondary metabolites of Streptomyces sp.</title>
        <authorList>
            <person name="Baig A."/>
            <person name="Ajitkumar Shintre N."/>
            <person name="Kumar H."/>
            <person name="Anbarasu A."/>
            <person name="Ramaiah S."/>
        </authorList>
    </citation>
    <scope>NUCLEOTIDE SEQUENCE [LARGE SCALE GENOMIC DNA]</scope>
    <source>
        <strain evidence="3 4">A57</strain>
    </source>
</reference>
<keyword evidence="2" id="KW-0812">Transmembrane</keyword>
<feature type="compositionally biased region" description="Polar residues" evidence="1">
    <location>
        <begin position="1"/>
        <end position="12"/>
    </location>
</feature>
<comment type="caution">
    <text evidence="3">The sequence shown here is derived from an EMBL/GenBank/DDBJ whole genome shotgun (WGS) entry which is preliminary data.</text>
</comment>
<dbReference type="RefSeq" id="WP_376730388.1">
    <property type="nucleotide sequence ID" value="NZ_JAYMRP010000001.1"/>
</dbReference>
<feature type="transmembrane region" description="Helical" evidence="2">
    <location>
        <begin position="91"/>
        <end position="111"/>
    </location>
</feature>
<keyword evidence="2" id="KW-0472">Membrane</keyword>
<dbReference type="InterPro" id="IPR009937">
    <property type="entry name" value="Phage_holin_3_6"/>
</dbReference>
<evidence type="ECO:0000256" key="1">
    <source>
        <dbReference type="SAM" id="MobiDB-lite"/>
    </source>
</evidence>
<protein>
    <submittedName>
        <fullName evidence="3">Phage holin family protein</fullName>
    </submittedName>
</protein>
<evidence type="ECO:0000256" key="2">
    <source>
        <dbReference type="SAM" id="Phobius"/>
    </source>
</evidence>
<sequence>MTTQQTRFTEVSENGHRTREQPVGELVQQASRQLSELVRAEMQLARAEMAQKGRRYGKGGGMFGGAGLFGFLMLQAGVAAAIAGLAVPLPVWAAALIVTGVLGLIAAVLAMTGRQQFKKAAPPSPQQAIANVKADVAEIKGSTHR</sequence>
<organism evidence="3 4">
    <name type="scientific">Streptomyces broussonetiae</name>
    <dbReference type="NCBI Taxonomy" id="2686304"/>
    <lineage>
        <taxon>Bacteria</taxon>
        <taxon>Bacillati</taxon>
        <taxon>Actinomycetota</taxon>
        <taxon>Actinomycetes</taxon>
        <taxon>Kitasatosporales</taxon>
        <taxon>Streptomycetaceae</taxon>
        <taxon>Streptomyces</taxon>
    </lineage>
</organism>
<feature type="compositionally biased region" description="Basic and acidic residues" evidence="1">
    <location>
        <begin position="13"/>
        <end position="22"/>
    </location>
</feature>
<keyword evidence="4" id="KW-1185">Reference proteome</keyword>
<accession>A0ABV5E3B0</accession>